<dbReference type="STRING" id="1742973.COMA2_10421"/>
<dbReference type="PANTHER" id="PTHR28008">
    <property type="entry name" value="DOMAIN PROTEIN, PUTATIVE (AFU_ORTHOLOGUE AFUA_3G10980)-RELATED"/>
    <property type="match status" value="1"/>
</dbReference>
<accession>A0A0S4L5N4</accession>
<dbReference type="InterPro" id="IPR006976">
    <property type="entry name" value="VanZ-like"/>
</dbReference>
<name>A0A0S4L5N4_9BACT</name>
<evidence type="ECO:0000313" key="3">
    <source>
        <dbReference type="Proteomes" id="UP000198736"/>
    </source>
</evidence>
<protein>
    <recommendedName>
        <fullName evidence="1">VanZ-like domain-containing protein</fullName>
    </recommendedName>
</protein>
<organism evidence="2 3">
    <name type="scientific">Candidatus Nitrospira nitrificans</name>
    <dbReference type="NCBI Taxonomy" id="1742973"/>
    <lineage>
        <taxon>Bacteria</taxon>
        <taxon>Pseudomonadati</taxon>
        <taxon>Nitrospirota</taxon>
        <taxon>Nitrospiria</taxon>
        <taxon>Nitrospirales</taxon>
        <taxon>Nitrospiraceae</taxon>
        <taxon>Nitrospira</taxon>
    </lineage>
</organism>
<dbReference type="EMBL" id="CZPZ01000001">
    <property type="protein sequence ID" value="CUS32030.1"/>
    <property type="molecule type" value="Genomic_DNA"/>
</dbReference>
<evidence type="ECO:0000313" key="2">
    <source>
        <dbReference type="EMBL" id="CUS32030.1"/>
    </source>
</evidence>
<dbReference type="Proteomes" id="UP000198736">
    <property type="component" value="Unassembled WGS sequence"/>
</dbReference>
<sequence length="133" mass="14872">MVIFLRYWGPVCGYAGLIFYLSVQPHPDEQLPFVTHFSDKVLHAIEYAVFGALCYRALRGSGNDAWRQQAIPMAILLASMYGMSDEIHQAFVPFRDANWLDWVADTVGAAIGVTVMHRVSSLRPVGSMPEALR</sequence>
<keyword evidence="3" id="KW-1185">Reference proteome</keyword>
<feature type="domain" description="VanZ-like" evidence="1">
    <location>
        <begin position="38"/>
        <end position="116"/>
    </location>
</feature>
<evidence type="ECO:0000259" key="1">
    <source>
        <dbReference type="Pfam" id="PF04892"/>
    </source>
</evidence>
<dbReference type="AlphaFoldDB" id="A0A0S4L5N4"/>
<gene>
    <name evidence="2" type="ORF">COMA2_10421</name>
</gene>
<dbReference type="PANTHER" id="PTHR28008:SF1">
    <property type="entry name" value="DOMAIN PROTEIN, PUTATIVE (AFU_ORTHOLOGUE AFUA_3G10980)-RELATED"/>
    <property type="match status" value="1"/>
</dbReference>
<dbReference type="NCBIfam" id="NF037970">
    <property type="entry name" value="vanZ_1"/>
    <property type="match status" value="1"/>
</dbReference>
<proteinExistence type="predicted"/>
<dbReference type="Pfam" id="PF04892">
    <property type="entry name" value="VanZ"/>
    <property type="match status" value="1"/>
</dbReference>
<reference evidence="3" key="1">
    <citation type="submission" date="2015-10" db="EMBL/GenBank/DDBJ databases">
        <authorList>
            <person name="Luecker S."/>
            <person name="Luecker S."/>
        </authorList>
    </citation>
    <scope>NUCLEOTIDE SEQUENCE [LARGE SCALE GENOMIC DNA]</scope>
</reference>